<evidence type="ECO:0000313" key="3">
    <source>
        <dbReference type="Proteomes" id="UP000183507"/>
    </source>
</evidence>
<dbReference type="Pfam" id="PF08486">
    <property type="entry name" value="SpoIID"/>
    <property type="match status" value="1"/>
</dbReference>
<dbReference type="InterPro" id="IPR014225">
    <property type="entry name" value="Spore_II_D_firmicutes"/>
</dbReference>
<organism evidence="2 3">
    <name type="scientific">Bacillus wiedmannii</name>
    <dbReference type="NCBI Taxonomy" id="1890302"/>
    <lineage>
        <taxon>Bacteria</taxon>
        <taxon>Bacillati</taxon>
        <taxon>Bacillota</taxon>
        <taxon>Bacilli</taxon>
        <taxon>Bacillales</taxon>
        <taxon>Bacillaceae</taxon>
        <taxon>Bacillus</taxon>
        <taxon>Bacillus cereus group</taxon>
    </lineage>
</organism>
<dbReference type="NCBIfam" id="TIGR02870">
    <property type="entry name" value="spore_II_D"/>
    <property type="match status" value="1"/>
</dbReference>
<dbReference type="GO" id="GO:0030435">
    <property type="term" value="P:sporulation resulting in formation of a cellular spore"/>
    <property type="evidence" value="ECO:0007669"/>
    <property type="project" value="InterPro"/>
</dbReference>
<dbReference type="InterPro" id="IPR051922">
    <property type="entry name" value="Bact_Sporulation_Assoc"/>
</dbReference>
<proteinExistence type="predicted"/>
<name>A0A1G7BQR4_9BACI</name>
<evidence type="ECO:0000259" key="1">
    <source>
        <dbReference type="Pfam" id="PF08486"/>
    </source>
</evidence>
<dbReference type="GO" id="GO:0030288">
    <property type="term" value="C:outer membrane-bounded periplasmic space"/>
    <property type="evidence" value="ECO:0007669"/>
    <property type="project" value="TreeGrafter"/>
</dbReference>
<feature type="domain" description="Sporulation stage II protein D amidase enhancer LytB N-terminal" evidence="1">
    <location>
        <begin position="72"/>
        <end position="174"/>
    </location>
</feature>
<sequence>MDIGGNKMKFSKPLFITVALLIALVIIVPAALVIPFAKAKVGEEAASKTPPAIESIPAPGKVDTAVQVAVYRDRQKKVETLPMEEYVTGVVASEMNASFEIEALKAQALAARTFVVQRMLSGGKKNNADVTDTVKDQVYKSKEELKKQWGNNYENNLKKIEEAVSKTAGQVLTYDGKPISASFFSTSNGRTENAADYWGNDYPYLKSVDSPWDQASPKFTSEQTFTVADFQKRLGVKVLADGKVGNIKDLTEGKRVKDVAFQGKTLTGKQVREKLDLRSSDFTWKQEGDKIVVTTKGFGHGVGMSQYGANGMAAEGKKYTDIVAHYYKGVEIKSMNDYEGKLMVKK</sequence>
<reference evidence="3" key="1">
    <citation type="submission" date="2016-10" db="EMBL/GenBank/DDBJ databases">
        <authorList>
            <person name="Varghese N."/>
        </authorList>
    </citation>
    <scope>NUCLEOTIDE SEQUENCE [LARGE SCALE GENOMIC DNA]</scope>
    <source>
        <strain evidence="3">KPR-7A</strain>
    </source>
</reference>
<dbReference type="EMBL" id="FMZR01000018">
    <property type="protein sequence ID" value="SDE29010.1"/>
    <property type="molecule type" value="Genomic_DNA"/>
</dbReference>
<protein>
    <submittedName>
        <fullName evidence="2">Stage II sporulation protein D</fullName>
    </submittedName>
</protein>
<dbReference type="NCBIfam" id="TIGR02669">
    <property type="entry name" value="SpoIID_LytB"/>
    <property type="match status" value="1"/>
</dbReference>
<dbReference type="InterPro" id="IPR013486">
    <property type="entry name" value="SpoIID/LytB"/>
</dbReference>
<dbReference type="PANTHER" id="PTHR30032">
    <property type="entry name" value="N-ACETYLMURAMOYL-L-ALANINE AMIDASE-RELATED"/>
    <property type="match status" value="1"/>
</dbReference>
<evidence type="ECO:0000313" key="2">
    <source>
        <dbReference type="EMBL" id="SDE29010.1"/>
    </source>
</evidence>
<gene>
    <name evidence="2" type="ORF">SAMN04487767_11875</name>
</gene>
<dbReference type="Proteomes" id="UP000183507">
    <property type="component" value="Unassembled WGS sequence"/>
</dbReference>
<dbReference type="PANTHER" id="PTHR30032:SF4">
    <property type="entry name" value="AMIDASE ENHANCER"/>
    <property type="match status" value="1"/>
</dbReference>
<dbReference type="InterPro" id="IPR013693">
    <property type="entry name" value="SpoIID/LytB_N"/>
</dbReference>
<dbReference type="AlphaFoldDB" id="A0A1G7BQR4"/>
<accession>A0A1G7BQR4</accession>